<keyword evidence="2" id="KW-1185">Reference proteome</keyword>
<accession>A0AAN7MXJ5</accession>
<sequence>MFKVSAGDSCRIALSQNWLNSTSGPEPHLMSSVNPPSVCPFSPVPTIPAARKGGADLFSLGSSDRTHRNGSKLHQGRFRLDFRKHLFTERVVKPWNRFPGEVDRCPKPVSVKEALGQCL</sequence>
<comment type="caution">
    <text evidence="1">The sequence shown here is derived from an EMBL/GenBank/DDBJ whole genome shotgun (WGS) entry which is preliminary data.</text>
</comment>
<dbReference type="AlphaFoldDB" id="A0AAN7MXJ5"/>
<reference evidence="1 2" key="1">
    <citation type="journal article" date="2023" name="J. Hered.">
        <title>Chromosome-level genome of the wood stork (Mycteria americana) provides insight into avian chromosome evolution.</title>
        <authorList>
            <person name="Flamio R. Jr."/>
            <person name="Ramstad K.M."/>
        </authorList>
    </citation>
    <scope>NUCLEOTIDE SEQUENCE [LARGE SCALE GENOMIC DNA]</scope>
    <source>
        <strain evidence="1">JAX WOST 10</strain>
    </source>
</reference>
<dbReference type="EMBL" id="JAUNZN010000011">
    <property type="protein sequence ID" value="KAK4813864.1"/>
    <property type="molecule type" value="Genomic_DNA"/>
</dbReference>
<dbReference type="Proteomes" id="UP001333110">
    <property type="component" value="Unassembled WGS sequence"/>
</dbReference>
<organism evidence="1 2">
    <name type="scientific">Mycteria americana</name>
    <name type="common">Wood stork</name>
    <dbReference type="NCBI Taxonomy" id="33587"/>
    <lineage>
        <taxon>Eukaryota</taxon>
        <taxon>Metazoa</taxon>
        <taxon>Chordata</taxon>
        <taxon>Craniata</taxon>
        <taxon>Vertebrata</taxon>
        <taxon>Euteleostomi</taxon>
        <taxon>Archelosauria</taxon>
        <taxon>Archosauria</taxon>
        <taxon>Dinosauria</taxon>
        <taxon>Saurischia</taxon>
        <taxon>Theropoda</taxon>
        <taxon>Coelurosauria</taxon>
        <taxon>Aves</taxon>
        <taxon>Neognathae</taxon>
        <taxon>Neoaves</taxon>
        <taxon>Aequornithes</taxon>
        <taxon>Ciconiiformes</taxon>
        <taxon>Ciconiidae</taxon>
        <taxon>Mycteria</taxon>
    </lineage>
</organism>
<proteinExistence type="predicted"/>
<protein>
    <submittedName>
        <fullName evidence="1">Uncharacterized protein</fullName>
    </submittedName>
</protein>
<evidence type="ECO:0000313" key="1">
    <source>
        <dbReference type="EMBL" id="KAK4813864.1"/>
    </source>
</evidence>
<gene>
    <name evidence="1" type="ORF">QYF61_001962</name>
</gene>
<name>A0AAN7MXJ5_MYCAM</name>
<evidence type="ECO:0000313" key="2">
    <source>
        <dbReference type="Proteomes" id="UP001333110"/>
    </source>
</evidence>